<dbReference type="InterPro" id="IPR006148">
    <property type="entry name" value="Glc/Gal-6P_isomerase"/>
</dbReference>
<organism evidence="2 3">
    <name type="scientific">Plesiocystis pacifica SIR-1</name>
    <dbReference type="NCBI Taxonomy" id="391625"/>
    <lineage>
        <taxon>Bacteria</taxon>
        <taxon>Pseudomonadati</taxon>
        <taxon>Myxococcota</taxon>
        <taxon>Polyangia</taxon>
        <taxon>Nannocystales</taxon>
        <taxon>Nannocystaceae</taxon>
        <taxon>Plesiocystis</taxon>
    </lineage>
</organism>
<dbReference type="InterPro" id="IPR037171">
    <property type="entry name" value="NagB/RpiA_transferase-like"/>
</dbReference>
<reference evidence="2 3" key="1">
    <citation type="submission" date="2007-06" db="EMBL/GenBank/DDBJ databases">
        <authorList>
            <person name="Shimkets L."/>
            <person name="Ferriera S."/>
            <person name="Johnson J."/>
            <person name="Kravitz S."/>
            <person name="Beeson K."/>
            <person name="Sutton G."/>
            <person name="Rogers Y.-H."/>
            <person name="Friedman R."/>
            <person name="Frazier M."/>
            <person name="Venter J.C."/>
        </authorList>
    </citation>
    <scope>NUCLEOTIDE SEQUENCE [LARGE SCALE GENOMIC DNA]</scope>
    <source>
        <strain evidence="2 3">SIR-1</strain>
    </source>
</reference>
<dbReference type="SUPFAM" id="SSF100950">
    <property type="entry name" value="NagB/RpiA/CoA transferase-like"/>
    <property type="match status" value="1"/>
</dbReference>
<accession>A6GCS5</accession>
<dbReference type="RefSeq" id="WP_006974516.1">
    <property type="nucleotide sequence ID" value="NZ_ABCS01000067.1"/>
</dbReference>
<dbReference type="EMBL" id="ABCS01000067">
    <property type="protein sequence ID" value="EDM76341.1"/>
    <property type="molecule type" value="Genomic_DNA"/>
</dbReference>
<dbReference type="Pfam" id="PF01182">
    <property type="entry name" value="Glucosamine_iso"/>
    <property type="match status" value="1"/>
</dbReference>
<name>A6GCS5_9BACT</name>
<dbReference type="Proteomes" id="UP000005801">
    <property type="component" value="Unassembled WGS sequence"/>
</dbReference>
<evidence type="ECO:0000313" key="3">
    <source>
        <dbReference type="Proteomes" id="UP000005801"/>
    </source>
</evidence>
<proteinExistence type="predicted"/>
<evidence type="ECO:0000313" key="2">
    <source>
        <dbReference type="EMBL" id="EDM76341.1"/>
    </source>
</evidence>
<gene>
    <name evidence="2" type="ORF">PPSIR1_18582</name>
</gene>
<comment type="caution">
    <text evidence="2">The sequence shown here is derived from an EMBL/GenBank/DDBJ whole genome shotgun (WGS) entry which is preliminary data.</text>
</comment>
<protein>
    <submittedName>
        <fullName evidence="2">6-phosphogluconolactonase</fullName>
    </submittedName>
</protein>
<feature type="domain" description="Glucosamine/galactosamine-6-phosphate isomerase" evidence="1">
    <location>
        <begin position="14"/>
        <end position="73"/>
    </location>
</feature>
<dbReference type="AlphaFoldDB" id="A6GCS5"/>
<dbReference type="Gene3D" id="3.40.50.1360">
    <property type="match status" value="1"/>
</dbReference>
<keyword evidence="3" id="KW-1185">Reference proteome</keyword>
<dbReference type="STRING" id="391625.PPSIR1_18582"/>
<dbReference type="GO" id="GO:0005975">
    <property type="term" value="P:carbohydrate metabolic process"/>
    <property type="evidence" value="ECO:0007669"/>
    <property type="project" value="InterPro"/>
</dbReference>
<sequence length="87" mass="9253">MPGLAEALDLDAAPRVVPGLAPAHPRRRVSLNLAAIASARWRVLHVTGATKRALIDAAIADDEGARALPAHALFHRLPEPPALYWAP</sequence>
<evidence type="ECO:0000259" key="1">
    <source>
        <dbReference type="Pfam" id="PF01182"/>
    </source>
</evidence>